<dbReference type="Proteomes" id="UP001230156">
    <property type="component" value="Unassembled WGS sequence"/>
</dbReference>
<evidence type="ECO:0000256" key="2">
    <source>
        <dbReference type="ARBA" id="ARBA00023002"/>
    </source>
</evidence>
<dbReference type="EMBL" id="JAUYVI010000006">
    <property type="protein sequence ID" value="MDQ7250260.1"/>
    <property type="molecule type" value="Genomic_DNA"/>
</dbReference>
<evidence type="ECO:0000313" key="4">
    <source>
        <dbReference type="Proteomes" id="UP001230156"/>
    </source>
</evidence>
<name>A0ABU0YSY5_9PROT</name>
<dbReference type="Pfam" id="PF13561">
    <property type="entry name" value="adh_short_C2"/>
    <property type="match status" value="1"/>
</dbReference>
<dbReference type="InterPro" id="IPR036291">
    <property type="entry name" value="NAD(P)-bd_dom_sf"/>
</dbReference>
<dbReference type="Gene3D" id="3.40.50.720">
    <property type="entry name" value="NAD(P)-binding Rossmann-like Domain"/>
    <property type="match status" value="1"/>
</dbReference>
<evidence type="ECO:0000313" key="3">
    <source>
        <dbReference type="EMBL" id="MDQ7250260.1"/>
    </source>
</evidence>
<proteinExistence type="inferred from homology"/>
<comment type="similarity">
    <text evidence="1">Belongs to the short-chain dehydrogenases/reductases (SDR) family.</text>
</comment>
<evidence type="ECO:0000256" key="1">
    <source>
        <dbReference type="ARBA" id="ARBA00006484"/>
    </source>
</evidence>
<keyword evidence="2" id="KW-0560">Oxidoreductase</keyword>
<dbReference type="PROSITE" id="PS00061">
    <property type="entry name" value="ADH_SHORT"/>
    <property type="match status" value="1"/>
</dbReference>
<gene>
    <name evidence="3" type="ORF">Q8A70_21395</name>
</gene>
<dbReference type="SUPFAM" id="SSF51735">
    <property type="entry name" value="NAD(P)-binding Rossmann-fold domains"/>
    <property type="match status" value="1"/>
</dbReference>
<reference evidence="4" key="1">
    <citation type="submission" date="2023-08" db="EMBL/GenBank/DDBJ databases">
        <title>Rhodospirillaceae gen. nov., a novel taxon isolated from the Yangtze River Yuezi River estuary sludge.</title>
        <authorList>
            <person name="Ruan L."/>
        </authorList>
    </citation>
    <scope>NUCLEOTIDE SEQUENCE [LARGE SCALE GENOMIC DNA]</scope>
    <source>
        <strain evidence="4">R-7</strain>
    </source>
</reference>
<dbReference type="CDD" id="cd05233">
    <property type="entry name" value="SDR_c"/>
    <property type="match status" value="1"/>
</dbReference>
<keyword evidence="4" id="KW-1185">Reference proteome</keyword>
<protein>
    <submittedName>
        <fullName evidence="3">SDR family oxidoreductase</fullName>
    </submittedName>
</protein>
<sequence>MRHSETRAVITGGTQGLGLAIAKRLAGEGAKSIVISGRNAKKGEAAAKAVSALGPQCIFVKAEMGNVDDPKRLIATALDKFGSVNALVNSAAETGRGTLLDTSLETWEKHFNTNTRGPFLTMQGVVQHLVETGRPGSIVNILSMVIYVGQSYLTAYSSSKAALANLTRNTANAFATKRIRCNGINVGWMDTPQEDQTQQAFHDRKPGWLKEVEAQQPMGQLVKPDQLAGLVAYMLSPESGVMTGALVDYDQNVAGRYPE</sequence>
<dbReference type="PANTHER" id="PTHR24321:SF8">
    <property type="entry name" value="ESTRADIOL 17-BETA-DEHYDROGENASE 8-RELATED"/>
    <property type="match status" value="1"/>
</dbReference>
<dbReference type="PRINTS" id="PR00081">
    <property type="entry name" value="GDHRDH"/>
</dbReference>
<dbReference type="PANTHER" id="PTHR24321">
    <property type="entry name" value="DEHYDROGENASES, SHORT CHAIN"/>
    <property type="match status" value="1"/>
</dbReference>
<comment type="caution">
    <text evidence="3">The sequence shown here is derived from an EMBL/GenBank/DDBJ whole genome shotgun (WGS) entry which is preliminary data.</text>
</comment>
<dbReference type="InterPro" id="IPR002347">
    <property type="entry name" value="SDR_fam"/>
</dbReference>
<accession>A0ABU0YSY5</accession>
<dbReference type="RefSeq" id="WP_379959285.1">
    <property type="nucleotide sequence ID" value="NZ_JAUYVI010000006.1"/>
</dbReference>
<dbReference type="NCBIfam" id="NF004847">
    <property type="entry name" value="PRK06198.1"/>
    <property type="match status" value="1"/>
</dbReference>
<dbReference type="InterPro" id="IPR020904">
    <property type="entry name" value="Sc_DH/Rdtase_CS"/>
</dbReference>
<dbReference type="PRINTS" id="PR00080">
    <property type="entry name" value="SDRFAMILY"/>
</dbReference>
<organism evidence="3 4">
    <name type="scientific">Dongia sedimenti</name>
    <dbReference type="NCBI Taxonomy" id="3064282"/>
    <lineage>
        <taxon>Bacteria</taxon>
        <taxon>Pseudomonadati</taxon>
        <taxon>Pseudomonadota</taxon>
        <taxon>Alphaproteobacteria</taxon>
        <taxon>Rhodospirillales</taxon>
        <taxon>Dongiaceae</taxon>
        <taxon>Dongia</taxon>
    </lineage>
</organism>